<dbReference type="InParanoid" id="K5VEK8"/>
<dbReference type="Proteomes" id="UP000008370">
    <property type="component" value="Unassembled WGS sequence"/>
</dbReference>
<dbReference type="RefSeq" id="XP_007401663.1">
    <property type="nucleotide sequence ID" value="XM_007401601.1"/>
</dbReference>
<evidence type="ECO:0000313" key="2">
    <source>
        <dbReference type="Proteomes" id="UP000008370"/>
    </source>
</evidence>
<protein>
    <submittedName>
        <fullName evidence="1">Uncharacterized protein</fullName>
    </submittedName>
</protein>
<gene>
    <name evidence="1" type="ORF">PHACADRAFT_166963</name>
</gene>
<dbReference type="AlphaFoldDB" id="K5VEK8"/>
<keyword evidence="2" id="KW-1185">Reference proteome</keyword>
<accession>K5VEK8</accession>
<dbReference type="KEGG" id="pco:PHACADRAFT_166963"/>
<reference evidence="1 2" key="1">
    <citation type="journal article" date="2012" name="BMC Genomics">
        <title>Comparative genomics of the white-rot fungi, Phanerochaete carnosa and P. chrysosporium, to elucidate the genetic basis of the distinct wood types they colonize.</title>
        <authorList>
            <person name="Suzuki H."/>
            <person name="MacDonald J."/>
            <person name="Syed K."/>
            <person name="Salamov A."/>
            <person name="Hori C."/>
            <person name="Aerts A."/>
            <person name="Henrissat B."/>
            <person name="Wiebenga A."/>
            <person name="vanKuyk P.A."/>
            <person name="Barry K."/>
            <person name="Lindquist E."/>
            <person name="LaButti K."/>
            <person name="Lapidus A."/>
            <person name="Lucas S."/>
            <person name="Coutinho P."/>
            <person name="Gong Y."/>
            <person name="Samejima M."/>
            <person name="Mahadevan R."/>
            <person name="Abou-Zaid M."/>
            <person name="de Vries R.P."/>
            <person name="Igarashi K."/>
            <person name="Yadav J.S."/>
            <person name="Grigoriev I.V."/>
            <person name="Master E.R."/>
        </authorList>
    </citation>
    <scope>NUCLEOTIDE SEQUENCE [LARGE SCALE GENOMIC DNA]</scope>
    <source>
        <strain evidence="1 2">HHB-10118-sp</strain>
    </source>
</reference>
<dbReference type="GeneID" id="18909361"/>
<name>K5VEK8_PHACS</name>
<evidence type="ECO:0000313" key="1">
    <source>
        <dbReference type="EMBL" id="EKM49598.1"/>
    </source>
</evidence>
<organism evidence="1 2">
    <name type="scientific">Phanerochaete carnosa (strain HHB-10118-sp)</name>
    <name type="common">White-rot fungus</name>
    <name type="synonym">Peniophora carnosa</name>
    <dbReference type="NCBI Taxonomy" id="650164"/>
    <lineage>
        <taxon>Eukaryota</taxon>
        <taxon>Fungi</taxon>
        <taxon>Dikarya</taxon>
        <taxon>Basidiomycota</taxon>
        <taxon>Agaricomycotina</taxon>
        <taxon>Agaricomycetes</taxon>
        <taxon>Polyporales</taxon>
        <taxon>Phanerochaetaceae</taxon>
        <taxon>Phanerochaete</taxon>
    </lineage>
</organism>
<dbReference type="EMBL" id="JH930480">
    <property type="protein sequence ID" value="EKM49598.1"/>
    <property type="molecule type" value="Genomic_DNA"/>
</dbReference>
<dbReference type="OrthoDB" id="2800083at2759"/>
<sequence length="550" mass="61944">MNRASAADIPQELFPLIISYALDECFLVENFFVRSVERHIIGQFSLVCSYWGKNCRPCLFAGSTVTIKGCEDVLALSRLLQPPVQVKPPFRKCLESATFVLSTTVLPWIEMASCVRSLSNLEFSLIQCTLEQVGNIRTACNSRTLQDHAPGSWSHGLPRTVPSTTLRMFSVHLHGLRFAKMSNLCGLFDLPASLRVIRCRKLEIVNMALSFPSRVRIPRSGTLDVEVSQCGSTESNTAILLSSAAFNQRLATPAYNLGWDTWMAIHKAVQSMMYCNGTDPDAYLDCRLLSNVEPNNDRVSMCVKFLRMQQEWLDALSRSTNVTHQLTLMWGYTPNKLFLRTPATRTITNIRVRFFEAVVSEAVLAVYTCSIEDLILAVGPSTPTIIDIDENVSTFSWFVEHVLSSEETPLRLLHNKAKLKLTLSYRTALGPWSTSELALRDVALQPPQRTVGDDVVTLDPRSRLELCLCTLDLDLEAESAAKTAYLRWVLAGSREAGAFIGRTRKQREELFSTFLRCAEYRAIRASSTTRDGAYEYFVLRENYDDEEMHK</sequence>
<dbReference type="HOGENOM" id="CLU_453484_0_0_1"/>
<proteinExistence type="predicted"/>